<dbReference type="GO" id="GO:0016810">
    <property type="term" value="F:hydrolase activity, acting on carbon-nitrogen (but not peptide) bonds"/>
    <property type="evidence" value="ECO:0007669"/>
    <property type="project" value="InterPro"/>
</dbReference>
<dbReference type="GO" id="GO:0005975">
    <property type="term" value="P:carbohydrate metabolic process"/>
    <property type="evidence" value="ECO:0007669"/>
    <property type="project" value="InterPro"/>
</dbReference>
<dbReference type="Proteomes" id="UP000824246">
    <property type="component" value="Unassembled WGS sequence"/>
</dbReference>
<evidence type="ECO:0000259" key="1">
    <source>
        <dbReference type="PROSITE" id="PS51677"/>
    </source>
</evidence>
<dbReference type="PANTHER" id="PTHR10587">
    <property type="entry name" value="GLYCOSYL TRANSFERASE-RELATED"/>
    <property type="match status" value="1"/>
</dbReference>
<dbReference type="InterPro" id="IPR002509">
    <property type="entry name" value="NODB_dom"/>
</dbReference>
<proteinExistence type="predicted"/>
<comment type="caution">
    <text evidence="2">The sequence shown here is derived from an EMBL/GenBank/DDBJ whole genome shotgun (WGS) entry which is preliminary data.</text>
</comment>
<reference evidence="2" key="2">
    <citation type="submission" date="2021-04" db="EMBL/GenBank/DDBJ databases">
        <authorList>
            <person name="Gilroy R."/>
        </authorList>
    </citation>
    <scope>NUCLEOTIDE SEQUENCE</scope>
    <source>
        <strain evidence="2">ChiHjej12B11-16260</strain>
    </source>
</reference>
<sequence length="240" mass="26442">MTISALILTVAVVALIAAAIYASAAIGSGVYVKAACRAVTDEKVVALTFDDAPDPIQTPRVLEVLRQHHVQAAFFCIGNRAEAHPDVVRQIVAEGHLIGNHSYSHSNRFPLFSRRKMQLDMERCDAALAQCTPAGNAMKLFRPPFGVTNPTVAAAVKSLGYTVIGWSVRSFDTVRDPDAAFKRICNRIRPGSIVLLHDRLPQSHTLLDRLLKYLRDNGYRVERADRLLNLTSNPQTDTLQ</sequence>
<accession>A0A9D1VRZ7</accession>
<organism evidence="2 3">
    <name type="scientific">Candidatus Barnesiella excrementipullorum</name>
    <dbReference type="NCBI Taxonomy" id="2838479"/>
    <lineage>
        <taxon>Bacteria</taxon>
        <taxon>Pseudomonadati</taxon>
        <taxon>Bacteroidota</taxon>
        <taxon>Bacteroidia</taxon>
        <taxon>Bacteroidales</taxon>
        <taxon>Barnesiellaceae</taxon>
        <taxon>Barnesiella</taxon>
    </lineage>
</organism>
<reference evidence="2" key="1">
    <citation type="journal article" date="2021" name="PeerJ">
        <title>Extensive microbial diversity within the chicken gut microbiome revealed by metagenomics and culture.</title>
        <authorList>
            <person name="Gilroy R."/>
            <person name="Ravi A."/>
            <person name="Getino M."/>
            <person name="Pursley I."/>
            <person name="Horton D.L."/>
            <person name="Alikhan N.F."/>
            <person name="Baker D."/>
            <person name="Gharbi K."/>
            <person name="Hall N."/>
            <person name="Watson M."/>
            <person name="Adriaenssens E.M."/>
            <person name="Foster-Nyarko E."/>
            <person name="Jarju S."/>
            <person name="Secka A."/>
            <person name="Antonio M."/>
            <person name="Oren A."/>
            <person name="Chaudhuri R.R."/>
            <person name="La Ragione R."/>
            <person name="Hildebrand F."/>
            <person name="Pallen M.J."/>
        </authorList>
    </citation>
    <scope>NUCLEOTIDE SEQUENCE</scope>
    <source>
        <strain evidence="2">ChiHjej12B11-16260</strain>
    </source>
</reference>
<dbReference type="SUPFAM" id="SSF88713">
    <property type="entry name" value="Glycoside hydrolase/deacetylase"/>
    <property type="match status" value="1"/>
</dbReference>
<evidence type="ECO:0000313" key="2">
    <source>
        <dbReference type="EMBL" id="HIX45508.1"/>
    </source>
</evidence>
<dbReference type="Gene3D" id="3.20.20.370">
    <property type="entry name" value="Glycoside hydrolase/deacetylase"/>
    <property type="match status" value="1"/>
</dbReference>
<dbReference type="PANTHER" id="PTHR10587:SF137">
    <property type="entry name" value="4-DEOXY-4-FORMAMIDO-L-ARABINOSE-PHOSPHOUNDECAPRENOL DEFORMYLASE ARND-RELATED"/>
    <property type="match status" value="1"/>
</dbReference>
<dbReference type="CDD" id="cd10917">
    <property type="entry name" value="CE4_NodB_like_6s_7s"/>
    <property type="match status" value="1"/>
</dbReference>
<dbReference type="Pfam" id="PF01522">
    <property type="entry name" value="Polysacc_deac_1"/>
    <property type="match status" value="1"/>
</dbReference>
<dbReference type="PROSITE" id="PS51677">
    <property type="entry name" value="NODB"/>
    <property type="match status" value="1"/>
</dbReference>
<dbReference type="InterPro" id="IPR050248">
    <property type="entry name" value="Polysacc_deacetylase_ArnD"/>
</dbReference>
<evidence type="ECO:0000313" key="3">
    <source>
        <dbReference type="Proteomes" id="UP000824246"/>
    </source>
</evidence>
<gene>
    <name evidence="2" type="ORF">H9982_04740</name>
</gene>
<feature type="domain" description="NodB homology" evidence="1">
    <location>
        <begin position="43"/>
        <end position="222"/>
    </location>
</feature>
<dbReference type="AlphaFoldDB" id="A0A9D1VRZ7"/>
<dbReference type="EMBL" id="DXFB01000126">
    <property type="protein sequence ID" value="HIX45508.1"/>
    <property type="molecule type" value="Genomic_DNA"/>
</dbReference>
<protein>
    <submittedName>
        <fullName evidence="2">Polysaccharide deacetylase family protein</fullName>
    </submittedName>
</protein>
<dbReference type="InterPro" id="IPR011330">
    <property type="entry name" value="Glyco_hydro/deAcase_b/a-brl"/>
</dbReference>
<name>A0A9D1VRZ7_9BACT</name>